<keyword evidence="3 6" id="KW-1133">Transmembrane helix</keyword>
<reference evidence="8" key="2">
    <citation type="submission" date="2023-05" db="EMBL/GenBank/DDBJ databases">
        <authorList>
            <consortium name="Lawrence Berkeley National Laboratory"/>
            <person name="Steindorff A."/>
            <person name="Hensen N."/>
            <person name="Bonometti L."/>
            <person name="Westerberg I."/>
            <person name="Brannstrom I.O."/>
            <person name="Guillou S."/>
            <person name="Cros-Aarteil S."/>
            <person name="Calhoun S."/>
            <person name="Haridas S."/>
            <person name="Kuo A."/>
            <person name="Mondo S."/>
            <person name="Pangilinan J."/>
            <person name="Riley R."/>
            <person name="Labutti K."/>
            <person name="Andreopoulos B."/>
            <person name="Lipzen A."/>
            <person name="Chen C."/>
            <person name="Yanf M."/>
            <person name="Daum C."/>
            <person name="Ng V."/>
            <person name="Clum A."/>
            <person name="Ohm R."/>
            <person name="Martin F."/>
            <person name="Silar P."/>
            <person name="Natvig D."/>
            <person name="Lalanne C."/>
            <person name="Gautier V."/>
            <person name="Ament-Velasquez S.L."/>
            <person name="Kruys A."/>
            <person name="Hutchinson M.I."/>
            <person name="Powell A.J."/>
            <person name="Barry K."/>
            <person name="Miller A.N."/>
            <person name="Grigoriev I.V."/>
            <person name="Debuchy R."/>
            <person name="Gladieux P."/>
            <person name="Thoren M.H."/>
            <person name="Johannesson H."/>
        </authorList>
    </citation>
    <scope>NUCLEOTIDE SEQUENCE</scope>
    <source>
        <strain evidence="8">CBS 508.74</strain>
    </source>
</reference>
<name>A0AAN6T7R9_9PEZI</name>
<evidence type="ECO:0000256" key="4">
    <source>
        <dbReference type="ARBA" id="ARBA00023136"/>
    </source>
</evidence>
<dbReference type="PANTHER" id="PTHR23501">
    <property type="entry name" value="MAJOR FACILITATOR SUPERFAMILY"/>
    <property type="match status" value="1"/>
</dbReference>
<dbReference type="Gene3D" id="1.20.1250.20">
    <property type="entry name" value="MFS general substrate transporter like domains"/>
    <property type="match status" value="1"/>
</dbReference>
<dbReference type="Gene3D" id="1.20.1720.10">
    <property type="entry name" value="Multidrug resistance protein D"/>
    <property type="match status" value="1"/>
</dbReference>
<dbReference type="InterPro" id="IPR036259">
    <property type="entry name" value="MFS_trans_sf"/>
</dbReference>
<evidence type="ECO:0000256" key="1">
    <source>
        <dbReference type="ARBA" id="ARBA00004141"/>
    </source>
</evidence>
<evidence type="ECO:0000259" key="7">
    <source>
        <dbReference type="PROSITE" id="PS50850"/>
    </source>
</evidence>
<dbReference type="PANTHER" id="PTHR23501:SF199">
    <property type="entry name" value="MFS EFFLUX TRANSPORTER INPD-RELATED"/>
    <property type="match status" value="1"/>
</dbReference>
<sequence length="568" mass="59719">MSSQPAENEPSGVDEGASVTQPSSAGLALVMVGLCVAVFLTGMDQTILATAVPVISKEFNTSEDIGWWSNAYFLTLSSFQLFYGKLYSLYSIKLVYLVTIVLFEIGSLVCTVAPNSVALIVGRALAGLGAAGIFSGSVLILTKLVPLAQRAAYLGVMSAFFGLAAIVGPFIGAGLIQSSTWRWCFGINLPLGAVTVVLCSVFVHTPWESRHLTVSAQLRQLDLPGTICMVAAIICLLLALQWGGSAYSWDNGRIIALLVLFAVLAVAFLVIQKVSPTATTIPRSLARNRDVWLAAVYSMCITGGVYVAVLYLPIWFQDIRDQTPLASGVLLTPLIAGYVVSSIVAGGLTSAIGYYNPAILLGTALTVAGSALLSVTNLDTSTARIVGYQLLYGFGVGMGFGQPSYVVQTLLPTSDVPIGVTFITLVQNLSASVFVAVAQAIFQGEMRRRLAPLLPSEDASAILGSDLTQILSSLPDESHDEALRAVSTSIVMTLYVTLALSAASVVGAGIRWGSMKKGKLNPGETPSSTENTDGEAKVHMQPTSSVTATDLDHGVAIDAPKEARHSPM</sequence>
<evidence type="ECO:0000256" key="5">
    <source>
        <dbReference type="SAM" id="MobiDB-lite"/>
    </source>
</evidence>
<protein>
    <submittedName>
        <fullName evidence="8">MFS general substrate transporter</fullName>
    </submittedName>
</protein>
<feature type="transmembrane region" description="Helical" evidence="6">
    <location>
        <begin position="291"/>
        <end position="316"/>
    </location>
</feature>
<dbReference type="PROSITE" id="PS50850">
    <property type="entry name" value="MFS"/>
    <property type="match status" value="1"/>
</dbReference>
<dbReference type="Pfam" id="PF07690">
    <property type="entry name" value="MFS_1"/>
    <property type="match status" value="1"/>
</dbReference>
<feature type="transmembrane region" description="Helical" evidence="6">
    <location>
        <begin position="95"/>
        <end position="113"/>
    </location>
</feature>
<comment type="caution">
    <text evidence="8">The sequence shown here is derived from an EMBL/GenBank/DDBJ whole genome shotgun (WGS) entry which is preliminary data.</text>
</comment>
<keyword evidence="9" id="KW-1185">Reference proteome</keyword>
<dbReference type="InterPro" id="IPR011701">
    <property type="entry name" value="MFS"/>
</dbReference>
<feature type="transmembrane region" description="Helical" evidence="6">
    <location>
        <begin position="254"/>
        <end position="271"/>
    </location>
</feature>
<evidence type="ECO:0000313" key="9">
    <source>
        <dbReference type="Proteomes" id="UP001302812"/>
    </source>
</evidence>
<dbReference type="SUPFAM" id="SSF103473">
    <property type="entry name" value="MFS general substrate transporter"/>
    <property type="match status" value="2"/>
</dbReference>
<proteinExistence type="predicted"/>
<gene>
    <name evidence="8" type="ORF">N656DRAFT_803000</name>
</gene>
<feature type="transmembrane region" description="Helical" evidence="6">
    <location>
        <begin position="385"/>
        <end position="406"/>
    </location>
</feature>
<comment type="subcellular location">
    <subcellularLocation>
        <location evidence="1">Membrane</location>
        <topology evidence="1">Multi-pass membrane protein</topology>
    </subcellularLocation>
</comment>
<accession>A0AAN6T7R9</accession>
<feature type="transmembrane region" description="Helical" evidence="6">
    <location>
        <begin position="418"/>
        <end position="442"/>
    </location>
</feature>
<evidence type="ECO:0000256" key="2">
    <source>
        <dbReference type="ARBA" id="ARBA00022692"/>
    </source>
</evidence>
<feature type="transmembrane region" description="Helical" evidence="6">
    <location>
        <begin position="223"/>
        <end position="242"/>
    </location>
</feature>
<feature type="transmembrane region" description="Helical" evidence="6">
    <location>
        <begin position="151"/>
        <end position="176"/>
    </location>
</feature>
<feature type="compositionally biased region" description="Basic and acidic residues" evidence="5">
    <location>
        <begin position="550"/>
        <end position="568"/>
    </location>
</feature>
<dbReference type="Proteomes" id="UP001302812">
    <property type="component" value="Unassembled WGS sequence"/>
</dbReference>
<dbReference type="GO" id="GO:0005886">
    <property type="term" value="C:plasma membrane"/>
    <property type="evidence" value="ECO:0007669"/>
    <property type="project" value="TreeGrafter"/>
</dbReference>
<feature type="transmembrane region" description="Helical" evidence="6">
    <location>
        <begin position="125"/>
        <end position="145"/>
    </location>
</feature>
<keyword evidence="2 6" id="KW-0812">Transmembrane</keyword>
<evidence type="ECO:0000256" key="6">
    <source>
        <dbReference type="SAM" id="Phobius"/>
    </source>
</evidence>
<organism evidence="8 9">
    <name type="scientific">Canariomyces notabilis</name>
    <dbReference type="NCBI Taxonomy" id="2074819"/>
    <lineage>
        <taxon>Eukaryota</taxon>
        <taxon>Fungi</taxon>
        <taxon>Dikarya</taxon>
        <taxon>Ascomycota</taxon>
        <taxon>Pezizomycotina</taxon>
        <taxon>Sordariomycetes</taxon>
        <taxon>Sordariomycetidae</taxon>
        <taxon>Sordariales</taxon>
        <taxon>Chaetomiaceae</taxon>
        <taxon>Canariomyces</taxon>
    </lineage>
</organism>
<feature type="transmembrane region" description="Helical" evidence="6">
    <location>
        <begin position="354"/>
        <end position="373"/>
    </location>
</feature>
<dbReference type="CDD" id="cd17502">
    <property type="entry name" value="MFS_Azr1_MDR_like"/>
    <property type="match status" value="1"/>
</dbReference>
<feature type="transmembrane region" description="Helical" evidence="6">
    <location>
        <begin position="328"/>
        <end position="348"/>
    </location>
</feature>
<keyword evidence="4 6" id="KW-0472">Membrane</keyword>
<feature type="region of interest" description="Disordered" evidence="5">
    <location>
        <begin position="516"/>
        <end position="568"/>
    </location>
</feature>
<feature type="domain" description="Major facilitator superfamily (MFS) profile" evidence="7">
    <location>
        <begin position="30"/>
        <end position="505"/>
    </location>
</feature>
<dbReference type="GO" id="GO:0022857">
    <property type="term" value="F:transmembrane transporter activity"/>
    <property type="evidence" value="ECO:0007669"/>
    <property type="project" value="InterPro"/>
</dbReference>
<reference evidence="8" key="1">
    <citation type="journal article" date="2023" name="Mol. Phylogenet. Evol.">
        <title>Genome-scale phylogeny and comparative genomics of the fungal order Sordariales.</title>
        <authorList>
            <person name="Hensen N."/>
            <person name="Bonometti L."/>
            <person name="Westerberg I."/>
            <person name="Brannstrom I.O."/>
            <person name="Guillou S."/>
            <person name="Cros-Aarteil S."/>
            <person name="Calhoun S."/>
            <person name="Haridas S."/>
            <person name="Kuo A."/>
            <person name="Mondo S."/>
            <person name="Pangilinan J."/>
            <person name="Riley R."/>
            <person name="LaButti K."/>
            <person name="Andreopoulos B."/>
            <person name="Lipzen A."/>
            <person name="Chen C."/>
            <person name="Yan M."/>
            <person name="Daum C."/>
            <person name="Ng V."/>
            <person name="Clum A."/>
            <person name="Steindorff A."/>
            <person name="Ohm R.A."/>
            <person name="Martin F."/>
            <person name="Silar P."/>
            <person name="Natvig D.O."/>
            <person name="Lalanne C."/>
            <person name="Gautier V."/>
            <person name="Ament-Velasquez S.L."/>
            <person name="Kruys A."/>
            <person name="Hutchinson M.I."/>
            <person name="Powell A.J."/>
            <person name="Barry K."/>
            <person name="Miller A.N."/>
            <person name="Grigoriev I.V."/>
            <person name="Debuchy R."/>
            <person name="Gladieux P."/>
            <person name="Hiltunen Thoren M."/>
            <person name="Johannesson H."/>
        </authorList>
    </citation>
    <scope>NUCLEOTIDE SEQUENCE</scope>
    <source>
        <strain evidence="8">CBS 508.74</strain>
    </source>
</reference>
<dbReference type="RefSeq" id="XP_064664637.1">
    <property type="nucleotide sequence ID" value="XM_064818312.1"/>
</dbReference>
<feature type="transmembrane region" description="Helical" evidence="6">
    <location>
        <begin position="25"/>
        <end position="44"/>
    </location>
</feature>
<dbReference type="EMBL" id="MU853384">
    <property type="protein sequence ID" value="KAK4107067.1"/>
    <property type="molecule type" value="Genomic_DNA"/>
</dbReference>
<evidence type="ECO:0000313" key="8">
    <source>
        <dbReference type="EMBL" id="KAK4107067.1"/>
    </source>
</evidence>
<evidence type="ECO:0000256" key="3">
    <source>
        <dbReference type="ARBA" id="ARBA00022989"/>
    </source>
</evidence>
<dbReference type="GeneID" id="89942437"/>
<dbReference type="InterPro" id="IPR020846">
    <property type="entry name" value="MFS_dom"/>
</dbReference>
<dbReference type="AlphaFoldDB" id="A0AAN6T7R9"/>
<feature type="transmembrane region" description="Helical" evidence="6">
    <location>
        <begin position="490"/>
        <end position="512"/>
    </location>
</feature>
<feature type="transmembrane region" description="Helical" evidence="6">
    <location>
        <begin position="183"/>
        <end position="203"/>
    </location>
</feature>